<proteinExistence type="predicted"/>
<dbReference type="PANTHER" id="PTHR37301:SF1">
    <property type="entry name" value="DNA-BINDING PROTEIN"/>
    <property type="match status" value="1"/>
</dbReference>
<gene>
    <name evidence="2" type="ORF">ANACOL_01859</name>
</gene>
<dbReference type="RefSeq" id="WP_006875154.1">
    <property type="nucleotide sequence ID" value="NZ_DS544183.1"/>
</dbReference>
<evidence type="ECO:0000313" key="3">
    <source>
        <dbReference type="Proteomes" id="UP000003803"/>
    </source>
</evidence>
<dbReference type="HOGENOM" id="CLU_066192_31_1_9"/>
<dbReference type="GO" id="GO:0003677">
    <property type="term" value="F:DNA binding"/>
    <property type="evidence" value="ECO:0007669"/>
    <property type="project" value="InterPro"/>
</dbReference>
<dbReference type="AlphaFoldDB" id="B0PAQ9"/>
<protein>
    <recommendedName>
        <fullName evidence="1">HTH cro/C1-type domain-containing protein</fullName>
    </recommendedName>
</protein>
<feature type="domain" description="HTH cro/C1-type" evidence="1">
    <location>
        <begin position="7"/>
        <end position="67"/>
    </location>
</feature>
<dbReference type="SUPFAM" id="SSF47413">
    <property type="entry name" value="lambda repressor-like DNA-binding domains"/>
    <property type="match status" value="1"/>
</dbReference>
<accession>B0PAQ9</accession>
<dbReference type="PANTHER" id="PTHR37301">
    <property type="entry name" value="DNA-BINDING PROTEIN-RELATED"/>
    <property type="match status" value="1"/>
</dbReference>
<evidence type="ECO:0000313" key="2">
    <source>
        <dbReference type="EMBL" id="EDS11239.1"/>
    </source>
</evidence>
<name>B0PAQ9_9FIRM</name>
<keyword evidence="3" id="KW-1185">Reference proteome</keyword>
<dbReference type="Gene3D" id="1.10.260.40">
    <property type="entry name" value="lambda repressor-like DNA-binding domains"/>
    <property type="match status" value="1"/>
</dbReference>
<dbReference type="EMBL" id="ABGD02000014">
    <property type="protein sequence ID" value="EDS11239.1"/>
    <property type="molecule type" value="Genomic_DNA"/>
</dbReference>
<dbReference type="InterPro" id="IPR001387">
    <property type="entry name" value="Cro/C1-type_HTH"/>
</dbReference>
<reference evidence="2" key="1">
    <citation type="submission" date="2007-11" db="EMBL/GenBank/DDBJ databases">
        <authorList>
            <person name="Fulton L."/>
            <person name="Clifton S."/>
            <person name="Fulton B."/>
            <person name="Xu J."/>
            <person name="Minx P."/>
            <person name="Pepin K.H."/>
            <person name="Johnson M."/>
            <person name="Thiruvilangam P."/>
            <person name="Bhonagiri V."/>
            <person name="Nash W.E."/>
            <person name="Mardis E.R."/>
            <person name="Wilson R.K."/>
        </authorList>
    </citation>
    <scope>NUCLEOTIDE SEQUENCE [LARGE SCALE GENOMIC DNA]</scope>
    <source>
        <strain evidence="2">DSM 17241</strain>
    </source>
</reference>
<dbReference type="eggNOG" id="COG3655">
    <property type="taxonomic scope" value="Bacteria"/>
</dbReference>
<dbReference type="InterPro" id="IPR010982">
    <property type="entry name" value="Lambda_DNA-bd_dom_sf"/>
</dbReference>
<reference evidence="2" key="2">
    <citation type="submission" date="2013-09" db="EMBL/GenBank/DDBJ databases">
        <title>Draft genome sequence of Anaerotruncus colihominis(DSM 17241).</title>
        <authorList>
            <person name="Sudarsanam P."/>
            <person name="Ley R."/>
            <person name="Guruge J."/>
            <person name="Turnbaugh P.J."/>
            <person name="Mahowald M."/>
            <person name="Liep D."/>
            <person name="Gordon J."/>
        </authorList>
    </citation>
    <scope>NUCLEOTIDE SEQUENCE</scope>
    <source>
        <strain evidence="2">DSM 17241</strain>
    </source>
</reference>
<sequence length="72" mass="8158">MPIKYDKLLKMMANQGITSYTLKRDNIIGQATFKKIKEGGDIDTRTIAKLCKLLNCQPGDILEYTPEDEPKP</sequence>
<evidence type="ECO:0000259" key="1">
    <source>
        <dbReference type="Pfam" id="PF13443"/>
    </source>
</evidence>
<dbReference type="Proteomes" id="UP000003803">
    <property type="component" value="Unassembled WGS sequence"/>
</dbReference>
<comment type="caution">
    <text evidence="2">The sequence shown here is derived from an EMBL/GenBank/DDBJ whole genome shotgun (WGS) entry which is preliminary data.</text>
</comment>
<dbReference type="Pfam" id="PF13443">
    <property type="entry name" value="HTH_26"/>
    <property type="match status" value="1"/>
</dbReference>
<organism evidence="2 3">
    <name type="scientific">Anaerotruncus colihominis DSM 17241</name>
    <dbReference type="NCBI Taxonomy" id="445972"/>
    <lineage>
        <taxon>Bacteria</taxon>
        <taxon>Bacillati</taxon>
        <taxon>Bacillota</taxon>
        <taxon>Clostridia</taxon>
        <taxon>Eubacteriales</taxon>
        <taxon>Oscillospiraceae</taxon>
        <taxon>Anaerotruncus</taxon>
    </lineage>
</organism>